<feature type="region of interest" description="Disordered" evidence="1">
    <location>
        <begin position="67"/>
        <end position="86"/>
    </location>
</feature>
<name>A0A4Y7SH17_COPMI</name>
<protein>
    <submittedName>
        <fullName evidence="2">Uncharacterized protein</fullName>
    </submittedName>
</protein>
<organism evidence="2 3">
    <name type="scientific">Coprinellus micaceus</name>
    <name type="common">Glistening ink-cap mushroom</name>
    <name type="synonym">Coprinus micaceus</name>
    <dbReference type="NCBI Taxonomy" id="71717"/>
    <lineage>
        <taxon>Eukaryota</taxon>
        <taxon>Fungi</taxon>
        <taxon>Dikarya</taxon>
        <taxon>Basidiomycota</taxon>
        <taxon>Agaricomycotina</taxon>
        <taxon>Agaricomycetes</taxon>
        <taxon>Agaricomycetidae</taxon>
        <taxon>Agaricales</taxon>
        <taxon>Agaricineae</taxon>
        <taxon>Psathyrellaceae</taxon>
        <taxon>Coprinellus</taxon>
    </lineage>
</organism>
<reference evidence="2 3" key="1">
    <citation type="journal article" date="2019" name="Nat. Ecol. Evol.">
        <title>Megaphylogeny resolves global patterns of mushroom evolution.</title>
        <authorList>
            <person name="Varga T."/>
            <person name="Krizsan K."/>
            <person name="Foldi C."/>
            <person name="Dima B."/>
            <person name="Sanchez-Garcia M."/>
            <person name="Sanchez-Ramirez S."/>
            <person name="Szollosi G.J."/>
            <person name="Szarkandi J.G."/>
            <person name="Papp V."/>
            <person name="Albert L."/>
            <person name="Andreopoulos W."/>
            <person name="Angelini C."/>
            <person name="Antonin V."/>
            <person name="Barry K.W."/>
            <person name="Bougher N.L."/>
            <person name="Buchanan P."/>
            <person name="Buyck B."/>
            <person name="Bense V."/>
            <person name="Catcheside P."/>
            <person name="Chovatia M."/>
            <person name="Cooper J."/>
            <person name="Damon W."/>
            <person name="Desjardin D."/>
            <person name="Finy P."/>
            <person name="Geml J."/>
            <person name="Haridas S."/>
            <person name="Hughes K."/>
            <person name="Justo A."/>
            <person name="Karasinski D."/>
            <person name="Kautmanova I."/>
            <person name="Kiss B."/>
            <person name="Kocsube S."/>
            <person name="Kotiranta H."/>
            <person name="LaButti K.M."/>
            <person name="Lechner B.E."/>
            <person name="Liimatainen K."/>
            <person name="Lipzen A."/>
            <person name="Lukacs Z."/>
            <person name="Mihaltcheva S."/>
            <person name="Morgado L.N."/>
            <person name="Niskanen T."/>
            <person name="Noordeloos M.E."/>
            <person name="Ohm R.A."/>
            <person name="Ortiz-Santana B."/>
            <person name="Ovrebo C."/>
            <person name="Racz N."/>
            <person name="Riley R."/>
            <person name="Savchenko A."/>
            <person name="Shiryaev A."/>
            <person name="Soop K."/>
            <person name="Spirin V."/>
            <person name="Szebenyi C."/>
            <person name="Tomsovsky M."/>
            <person name="Tulloss R.E."/>
            <person name="Uehling J."/>
            <person name="Grigoriev I.V."/>
            <person name="Vagvolgyi C."/>
            <person name="Papp T."/>
            <person name="Martin F.M."/>
            <person name="Miettinen O."/>
            <person name="Hibbett D.S."/>
            <person name="Nagy L.G."/>
        </authorList>
    </citation>
    <scope>NUCLEOTIDE SEQUENCE [LARGE SCALE GENOMIC DNA]</scope>
    <source>
        <strain evidence="2 3">FP101781</strain>
    </source>
</reference>
<sequence>MVATCHKKFTVVYATSPREYITKRDRRTPSSWRKHLNSPPSLGTVGYHRLKGQTRVLTSLLYRRLRSKKSGDRREPSQPFLANPASRSGENTLVYIARHAPPDSPLAFPLPSSQTAALLSPYSVDPSMDPPATQNKAPTSDTTPPRGSILEDLQPGCLIQQDTPRDSTEGTPLRVQDSAEMPLALPRLSRIRSPTVTRPPSVCDFPDRPLASINARTLSPESIDATLWDGRDHLDAFPDRRPRVIFHTPWVPSSSRVHCQNTTTFPSGTARESGQDVAQDDLLSLDISKHVRPFLHEAGSTTWYKSSAPQPISTPPSGLLANLSDIYVHSSTTGDQIWAYGQAVSFIYVLPGSPVGIRRGSARRSIFRSAHDIHKSFIKDGDICAGSAVLDPPWKFRPATMEGWEYIYALALLFSLPLLPTSMSVARRNTGHIGQEGALRNSGQPKANETGRLLILLLRYALLLQLPSMGDRMRLHDGGSVAARPTGHQT</sequence>
<evidence type="ECO:0000313" key="2">
    <source>
        <dbReference type="EMBL" id="TEB21190.1"/>
    </source>
</evidence>
<gene>
    <name evidence="2" type="ORF">FA13DRAFT_1717161</name>
</gene>
<dbReference type="Proteomes" id="UP000298030">
    <property type="component" value="Unassembled WGS sequence"/>
</dbReference>
<evidence type="ECO:0000313" key="3">
    <source>
        <dbReference type="Proteomes" id="UP000298030"/>
    </source>
</evidence>
<evidence type="ECO:0000256" key="1">
    <source>
        <dbReference type="SAM" id="MobiDB-lite"/>
    </source>
</evidence>
<feature type="region of interest" description="Disordered" evidence="1">
    <location>
        <begin position="120"/>
        <end position="151"/>
    </location>
</feature>
<keyword evidence="3" id="KW-1185">Reference proteome</keyword>
<dbReference type="EMBL" id="QPFP01000118">
    <property type="protein sequence ID" value="TEB21190.1"/>
    <property type="molecule type" value="Genomic_DNA"/>
</dbReference>
<comment type="caution">
    <text evidence="2">The sequence shown here is derived from an EMBL/GenBank/DDBJ whole genome shotgun (WGS) entry which is preliminary data.</text>
</comment>
<dbReference type="AlphaFoldDB" id="A0A4Y7SH17"/>
<accession>A0A4Y7SH17</accession>
<proteinExistence type="predicted"/>
<feature type="compositionally biased region" description="Polar residues" evidence="1">
    <location>
        <begin position="132"/>
        <end position="145"/>
    </location>
</feature>